<accession>A0A0M0LCE0</accession>
<keyword evidence="4" id="KW-1185">Reference proteome</keyword>
<feature type="transmembrane region" description="Helical" evidence="1">
    <location>
        <begin position="39"/>
        <end position="58"/>
    </location>
</feature>
<dbReference type="AlphaFoldDB" id="A0A0M0LCE0"/>
<dbReference type="GeneID" id="301136428"/>
<dbReference type="Proteomes" id="UP000036867">
    <property type="component" value="Unassembled WGS sequence"/>
</dbReference>
<evidence type="ECO:0000313" key="4">
    <source>
        <dbReference type="Proteomes" id="UP000036867"/>
    </source>
</evidence>
<organism evidence="3 4">
    <name type="scientific">Viridibacillus arvi</name>
    <dbReference type="NCBI Taxonomy" id="263475"/>
    <lineage>
        <taxon>Bacteria</taxon>
        <taxon>Bacillati</taxon>
        <taxon>Bacillota</taxon>
        <taxon>Bacilli</taxon>
        <taxon>Bacillales</taxon>
        <taxon>Caryophanaceae</taxon>
        <taxon>Viridibacillus</taxon>
    </lineage>
</organism>
<keyword evidence="1" id="KW-1133">Transmembrane helix</keyword>
<dbReference type="InterPro" id="IPR019251">
    <property type="entry name" value="DUF2231_TM"/>
</dbReference>
<dbReference type="EMBL" id="LILB01000005">
    <property type="protein sequence ID" value="KOO48749.1"/>
    <property type="molecule type" value="Genomic_DNA"/>
</dbReference>
<feature type="transmembrane region" description="Helical" evidence="1">
    <location>
        <begin position="78"/>
        <end position="97"/>
    </location>
</feature>
<reference evidence="4" key="1">
    <citation type="submission" date="2015-08" db="EMBL/GenBank/DDBJ databases">
        <title>Fjat-10028 dsm 16317.</title>
        <authorList>
            <person name="Liu B."/>
            <person name="Wang J."/>
            <person name="Zhu Y."/>
            <person name="Liu G."/>
            <person name="Chen Q."/>
            <person name="Chen Z."/>
            <person name="Lan J."/>
            <person name="Che J."/>
            <person name="Ge C."/>
            <person name="Shi H."/>
            <person name="Pan Z."/>
            <person name="Liu X."/>
        </authorList>
    </citation>
    <scope>NUCLEOTIDE SEQUENCE [LARGE SCALE GENOMIC DNA]</scope>
    <source>
        <strain evidence="4">DSM 16317</strain>
    </source>
</reference>
<dbReference type="Pfam" id="PF09990">
    <property type="entry name" value="DUF2231"/>
    <property type="match status" value="1"/>
</dbReference>
<keyword evidence="1" id="KW-0472">Membrane</keyword>
<feature type="transmembrane region" description="Helical" evidence="1">
    <location>
        <begin position="6"/>
        <end position="27"/>
    </location>
</feature>
<feature type="transmembrane region" description="Helical" evidence="1">
    <location>
        <begin position="117"/>
        <end position="135"/>
    </location>
</feature>
<sequence length="157" mass="17125">MPLHPLIVHFPIALLVFGAVIEIVNVVFKKETLNQFGTLLITFGVILGIFALLSGEGAEEFAFQNWGQGLHNQVDLHSFFANVSIILFGILAIIKLLFKHSILSWSGSGYKQINKGIISIVIVFLSISGIVSLAITGDLGGKLVYENDNILMDKTTK</sequence>
<evidence type="ECO:0000259" key="2">
    <source>
        <dbReference type="Pfam" id="PF09990"/>
    </source>
</evidence>
<keyword evidence="1" id="KW-0812">Transmembrane</keyword>
<gene>
    <name evidence="3" type="ORF">AMD00_09970</name>
</gene>
<evidence type="ECO:0000313" key="3">
    <source>
        <dbReference type="EMBL" id="KOO48749.1"/>
    </source>
</evidence>
<comment type="caution">
    <text evidence="3">The sequence shown here is derived from an EMBL/GenBank/DDBJ whole genome shotgun (WGS) entry which is preliminary data.</text>
</comment>
<dbReference type="PATRIC" id="fig|263475.3.peg.3201"/>
<dbReference type="OrthoDB" id="2873672at2"/>
<name>A0A0M0LCE0_9BACL</name>
<dbReference type="RefSeq" id="WP_053416934.1">
    <property type="nucleotide sequence ID" value="NZ_LILB01000005.1"/>
</dbReference>
<evidence type="ECO:0000256" key="1">
    <source>
        <dbReference type="SAM" id="Phobius"/>
    </source>
</evidence>
<feature type="domain" description="DUF2231" evidence="2">
    <location>
        <begin position="2"/>
        <end position="146"/>
    </location>
</feature>
<protein>
    <recommendedName>
        <fullName evidence="2">DUF2231 domain-containing protein</fullName>
    </recommendedName>
</protein>
<proteinExistence type="predicted"/>